<gene>
    <name evidence="1" type="ORF">IE53DRAFT_361022</name>
</gene>
<keyword evidence="2" id="KW-1185">Reference proteome</keyword>
<evidence type="ECO:0000313" key="2">
    <source>
        <dbReference type="Proteomes" id="UP000245626"/>
    </source>
</evidence>
<name>A0ACD0P274_9BASI</name>
<proteinExistence type="predicted"/>
<accession>A0ACD0P274</accession>
<dbReference type="Proteomes" id="UP000245626">
    <property type="component" value="Unassembled WGS sequence"/>
</dbReference>
<dbReference type="EMBL" id="KZ819794">
    <property type="protein sequence ID" value="PWN52144.1"/>
    <property type="molecule type" value="Genomic_DNA"/>
</dbReference>
<sequence>MRLSLFQARSDQSDRPQNHCSTPPRLRPAASFLALAIATSLFSTPPTLAQQAIQDTPRGLNPEDASKYLPIETDGQKVWKCLDSDVVIPFDAINDDYCDCPDGSDEPGTSACPNATFYCQNKGHLPATILSSRVNDGLCDPECCDGSDESDGKVRCPDTCEKVGKEFRKRAAEAENLRRAGAKIRAKYISDGKKERSTLESEIAKLEIEVEVASEKEQRLKRALELAESADAEMIERKKASPLYKTLNTHQEALRALQSKNGALKEELRTLTMLLDDLAKGYNPNYQDMAVKGAVVAYKEWRGGYETKQDKEGGEAEENSVDTQGVEGENKMLNKLLDDGDWASAKIYELVGKNVLELMDDGFGGQGGSTSDSDAGILFRIHEYLPDAVVPYFEAMVDTLLDLLIKANVITDVKRMTPRSEDEAEPENVTLARKAYNDASSNLRSIQASLEGKRNVLQNMSSRFGREAEFKALDGQCIQNNMGEYTYEYCFFGRTRQIPNKGGAPVSLGNFDTWDPSGNFNDTQDGYYLSQLYSNGQKCWNGPHRSSLVELVCDTKNALLDVFEAEKCIYSMKVSTPAVCFPSEAAANGVSPGGAGKRGKGEGKEKDEGHGKPKDEL</sequence>
<protein>
    <submittedName>
        <fullName evidence="1">Uncharacterized protein</fullName>
    </submittedName>
</protein>
<evidence type="ECO:0000313" key="1">
    <source>
        <dbReference type="EMBL" id="PWN52144.1"/>
    </source>
</evidence>
<reference evidence="1 2" key="1">
    <citation type="journal article" date="2018" name="Mol. Biol. Evol.">
        <title>Broad Genomic Sampling Reveals a Smut Pathogenic Ancestry of the Fungal Clade Ustilaginomycotina.</title>
        <authorList>
            <person name="Kijpornyongpan T."/>
            <person name="Mondo S.J."/>
            <person name="Barry K."/>
            <person name="Sandor L."/>
            <person name="Lee J."/>
            <person name="Lipzen A."/>
            <person name="Pangilinan J."/>
            <person name="LaButti K."/>
            <person name="Hainaut M."/>
            <person name="Henrissat B."/>
            <person name="Grigoriev I.V."/>
            <person name="Spatafora J.W."/>
            <person name="Aime M.C."/>
        </authorList>
    </citation>
    <scope>NUCLEOTIDE SEQUENCE [LARGE SCALE GENOMIC DNA]</scope>
    <source>
        <strain evidence="1 2">SA 807</strain>
    </source>
</reference>
<organism evidence="1 2">
    <name type="scientific">Violaceomyces palustris</name>
    <dbReference type="NCBI Taxonomy" id="1673888"/>
    <lineage>
        <taxon>Eukaryota</taxon>
        <taxon>Fungi</taxon>
        <taxon>Dikarya</taxon>
        <taxon>Basidiomycota</taxon>
        <taxon>Ustilaginomycotina</taxon>
        <taxon>Ustilaginomycetes</taxon>
        <taxon>Violaceomycetales</taxon>
        <taxon>Violaceomycetaceae</taxon>
        <taxon>Violaceomyces</taxon>
    </lineage>
</organism>